<dbReference type="Pfam" id="PF13524">
    <property type="entry name" value="Glyco_trans_1_2"/>
    <property type="match status" value="1"/>
</dbReference>
<gene>
    <name evidence="2" type="ORF">ACFQJC_08595</name>
</gene>
<proteinExistence type="predicted"/>
<dbReference type="EC" id="2.4.-.-" evidence="2"/>
<keyword evidence="2" id="KW-0328">Glycosyltransferase</keyword>
<dbReference type="Proteomes" id="UP001596481">
    <property type="component" value="Unassembled WGS sequence"/>
</dbReference>
<accession>A0ABD5ZEF4</accession>
<dbReference type="InterPro" id="IPR055259">
    <property type="entry name" value="YkvP/CgeB_Glyco_trans-like"/>
</dbReference>
<dbReference type="AlphaFoldDB" id="A0ABD5ZEF4"/>
<keyword evidence="2" id="KW-0808">Transferase</keyword>
<feature type="domain" description="Spore protein YkvP/CgeB glycosyl transferase-like" evidence="1">
    <location>
        <begin position="142"/>
        <end position="256"/>
    </location>
</feature>
<comment type="caution">
    <text evidence="2">The sequence shown here is derived from an EMBL/GenBank/DDBJ whole genome shotgun (WGS) entry which is preliminary data.</text>
</comment>
<dbReference type="EMBL" id="JBHTAA010000005">
    <property type="protein sequence ID" value="MFC7203570.1"/>
    <property type="molecule type" value="Genomic_DNA"/>
</dbReference>
<evidence type="ECO:0000313" key="3">
    <source>
        <dbReference type="Proteomes" id="UP001596481"/>
    </source>
</evidence>
<keyword evidence="3" id="KW-1185">Reference proteome</keyword>
<evidence type="ECO:0000259" key="1">
    <source>
        <dbReference type="Pfam" id="PF13524"/>
    </source>
</evidence>
<evidence type="ECO:0000313" key="2">
    <source>
        <dbReference type="EMBL" id="MFC7203570.1"/>
    </source>
</evidence>
<reference evidence="2 3" key="1">
    <citation type="journal article" date="2019" name="Int. J. Syst. Evol. Microbiol.">
        <title>The Global Catalogue of Microorganisms (GCM) 10K type strain sequencing project: providing services to taxonomists for standard genome sequencing and annotation.</title>
        <authorList>
            <consortium name="The Broad Institute Genomics Platform"/>
            <consortium name="The Broad Institute Genome Sequencing Center for Infectious Disease"/>
            <person name="Wu L."/>
            <person name="Ma J."/>
        </authorList>
    </citation>
    <scope>NUCLEOTIDE SEQUENCE [LARGE SCALE GENOMIC DNA]</scope>
    <source>
        <strain evidence="2 3">DSM 29988</strain>
    </source>
</reference>
<sequence length="260" mass="29769">MIIRQFGRGFEEYLAEHGDPKLGDVVISCGGYKATFEPDRGDLNLFWWWSFGAKDDSPEEFLDYYLEQVSVEPDLILCLSEPCLKEASQRGFETLYFPLGTQSFEPLGTERSGKGYAGSANHKGNAKERMVLGPFGDDDDFEWVSNFVTPTQLNLWYNTRLVTFGLTKEGQRQWGMVNNRVFETLASGTPLILEQHPYVDDVLGFDYPYQTDSRKETIELVNEVTSNPEETLETFAEYSQQVRENHNYTRRMETLANALS</sequence>
<name>A0ABD5ZEF4_9EURY</name>
<dbReference type="RefSeq" id="WP_390222909.1">
    <property type="nucleotide sequence ID" value="NZ_JBHTAA010000005.1"/>
</dbReference>
<organism evidence="2 3">
    <name type="scientific">Haloferax namakaokahaiae</name>
    <dbReference type="NCBI Taxonomy" id="1748331"/>
    <lineage>
        <taxon>Archaea</taxon>
        <taxon>Methanobacteriati</taxon>
        <taxon>Methanobacteriota</taxon>
        <taxon>Stenosarchaea group</taxon>
        <taxon>Halobacteria</taxon>
        <taxon>Halobacteriales</taxon>
        <taxon>Haloferacaceae</taxon>
        <taxon>Haloferax</taxon>
    </lineage>
</organism>
<protein>
    <submittedName>
        <fullName evidence="2">Glycosyltransferase</fullName>
        <ecNumber evidence="2">2.4.-.-</ecNumber>
    </submittedName>
</protein>
<dbReference type="GO" id="GO:0016757">
    <property type="term" value="F:glycosyltransferase activity"/>
    <property type="evidence" value="ECO:0007669"/>
    <property type="project" value="UniProtKB-KW"/>
</dbReference>